<evidence type="ECO:0000313" key="5">
    <source>
        <dbReference type="EMBL" id="GAC74878.1"/>
    </source>
</evidence>
<feature type="compositionally biased region" description="Basic and acidic residues" evidence="3">
    <location>
        <begin position="111"/>
        <end position="143"/>
    </location>
</feature>
<dbReference type="SUPFAM" id="SSF50729">
    <property type="entry name" value="PH domain-like"/>
    <property type="match status" value="1"/>
</dbReference>
<feature type="compositionally biased region" description="Low complexity" evidence="3">
    <location>
        <begin position="221"/>
        <end position="252"/>
    </location>
</feature>
<keyword evidence="2" id="KW-0539">Nucleus</keyword>
<evidence type="ECO:0000259" key="4">
    <source>
        <dbReference type="PROSITE" id="PS50196"/>
    </source>
</evidence>
<feature type="region of interest" description="Disordered" evidence="3">
    <location>
        <begin position="1"/>
        <end position="254"/>
    </location>
</feature>
<protein>
    <submittedName>
        <fullName evidence="5">Ran-binding protein RANBP1 and related RanBD domain proteins</fullName>
    </submittedName>
</protein>
<gene>
    <name evidence="5" type="ORF">PANT_13c00040</name>
</gene>
<dbReference type="Pfam" id="PF00638">
    <property type="entry name" value="Ran_BP1"/>
    <property type="match status" value="1"/>
</dbReference>
<feature type="compositionally biased region" description="Low complexity" evidence="3">
    <location>
        <begin position="177"/>
        <end position="213"/>
    </location>
</feature>
<feature type="compositionally biased region" description="Basic and acidic residues" evidence="3">
    <location>
        <begin position="315"/>
        <end position="329"/>
    </location>
</feature>
<dbReference type="Proteomes" id="UP000011976">
    <property type="component" value="Unassembled WGS sequence"/>
</dbReference>
<feature type="compositionally biased region" description="Polar residues" evidence="3">
    <location>
        <begin position="74"/>
        <end position="84"/>
    </location>
</feature>
<evidence type="ECO:0000256" key="1">
    <source>
        <dbReference type="ARBA" id="ARBA00004123"/>
    </source>
</evidence>
<dbReference type="PROSITE" id="PS50196">
    <property type="entry name" value="RANBD1"/>
    <property type="match status" value="1"/>
</dbReference>
<feature type="compositionally biased region" description="Low complexity" evidence="3">
    <location>
        <begin position="267"/>
        <end position="284"/>
    </location>
</feature>
<reference evidence="6" key="1">
    <citation type="journal article" date="2013" name="Genome Announc.">
        <title>Genome sequence of the basidiomycetous yeast Pseudozyma antarctica T-34, a producer of the glycolipid biosurfactants mannosylerythritol lipids.</title>
        <authorList>
            <person name="Morita T."/>
            <person name="Koike H."/>
            <person name="Koyama Y."/>
            <person name="Hagiwara H."/>
            <person name="Ito E."/>
            <person name="Fukuoka T."/>
            <person name="Imura T."/>
            <person name="Machida M."/>
            <person name="Kitamoto D."/>
        </authorList>
    </citation>
    <scope>NUCLEOTIDE SEQUENCE [LARGE SCALE GENOMIC DNA]</scope>
    <source>
        <strain evidence="6">T-34</strain>
    </source>
</reference>
<evidence type="ECO:0000256" key="2">
    <source>
        <dbReference type="ARBA" id="ARBA00023242"/>
    </source>
</evidence>
<dbReference type="SMART" id="SM00160">
    <property type="entry name" value="RanBD"/>
    <property type="match status" value="1"/>
</dbReference>
<proteinExistence type="predicted"/>
<dbReference type="InterPro" id="IPR000156">
    <property type="entry name" value="Ran_bind_dom"/>
</dbReference>
<dbReference type="InterPro" id="IPR045255">
    <property type="entry name" value="RanBP1-like"/>
</dbReference>
<feature type="compositionally biased region" description="Basic and acidic residues" evidence="3">
    <location>
        <begin position="45"/>
        <end position="72"/>
    </location>
</feature>
<dbReference type="PANTHER" id="PTHR23138:SF142">
    <property type="entry name" value="RAN-BINDING PROTEIN 3B-RELATED"/>
    <property type="match status" value="1"/>
</dbReference>
<name>M9MDZ7_PSEA3</name>
<sequence>MSAKDAQTEQPPKADAEQPREPQAQPSSPPSQRSSSPQLKPTESTSREVTAKSPPHHSEDASSSRKREREGSVEPSQMTPSRVTESIPAKKNRLEDSLQEEDDDPTAEQPETEKVGHIREKVHQLSTHEIKAAKPETDNKPEDDNAAAAPSPSTSKDNTTAAPAKDTEAPTRTQPTFSAFSAKSSPFSAVPSSSGSSGAKSGFSAFAARSSSPLVGSGIKPSSLGSSIGGHHSESASASSSAAPSSSTSAPAKPIVKGSTFGFGAFAGASPLAKPKSPAPTASPKEADKAEPSDDKATFEQKLLSEDKNAVAETKAKPLLEVSEETKTGEEDEETIHSIRAKLYTMADDQSWKERGTGTLRVNVPKHSARDKARLVMRADGVLRVILNVSLFKRMKCELHEKFVRIVAFEDAKPVHYAIKMSNPNNAAALMDVLDEFVLAPDAAQQA</sequence>
<dbReference type="PANTHER" id="PTHR23138">
    <property type="entry name" value="RAN BINDING PROTEIN"/>
    <property type="match status" value="1"/>
</dbReference>
<dbReference type="OrthoDB" id="185618at2759"/>
<feature type="compositionally biased region" description="Low complexity" evidence="3">
    <location>
        <begin position="21"/>
        <end position="38"/>
    </location>
</feature>
<organism evidence="5 6">
    <name type="scientific">Pseudozyma antarctica (strain T-34)</name>
    <name type="common">Yeast</name>
    <name type="synonym">Candida antarctica</name>
    <dbReference type="NCBI Taxonomy" id="1151754"/>
    <lineage>
        <taxon>Eukaryota</taxon>
        <taxon>Fungi</taxon>
        <taxon>Dikarya</taxon>
        <taxon>Basidiomycota</taxon>
        <taxon>Ustilaginomycotina</taxon>
        <taxon>Ustilaginomycetes</taxon>
        <taxon>Ustilaginales</taxon>
        <taxon>Ustilaginaceae</taxon>
        <taxon>Moesziomyces</taxon>
    </lineage>
</organism>
<feature type="region of interest" description="Disordered" evidence="3">
    <location>
        <begin position="315"/>
        <end position="334"/>
    </location>
</feature>
<accession>M9MDZ7</accession>
<feature type="compositionally biased region" description="Acidic residues" evidence="3">
    <location>
        <begin position="97"/>
        <end position="106"/>
    </location>
</feature>
<dbReference type="CDD" id="cd13180">
    <property type="entry name" value="RanBD_RanBP3"/>
    <property type="match status" value="1"/>
</dbReference>
<dbReference type="Gene3D" id="2.30.29.30">
    <property type="entry name" value="Pleckstrin-homology domain (PH domain)/Phosphotyrosine-binding domain (PTB)"/>
    <property type="match status" value="1"/>
</dbReference>
<evidence type="ECO:0000313" key="6">
    <source>
        <dbReference type="Proteomes" id="UP000011976"/>
    </source>
</evidence>
<feature type="region of interest" description="Disordered" evidence="3">
    <location>
        <begin position="267"/>
        <end position="298"/>
    </location>
</feature>
<evidence type="ECO:0000256" key="3">
    <source>
        <dbReference type="SAM" id="MobiDB-lite"/>
    </source>
</evidence>
<feature type="compositionally biased region" description="Polar residues" evidence="3">
    <location>
        <begin position="151"/>
        <end position="161"/>
    </location>
</feature>
<comment type="subcellular location">
    <subcellularLocation>
        <location evidence="1">Nucleus</location>
    </subcellularLocation>
</comment>
<dbReference type="GO" id="GO:0005634">
    <property type="term" value="C:nucleus"/>
    <property type="evidence" value="ECO:0007669"/>
    <property type="project" value="UniProtKB-SubCell"/>
</dbReference>
<feature type="domain" description="RanBD1" evidence="4">
    <location>
        <begin position="318"/>
        <end position="436"/>
    </location>
</feature>
<feature type="compositionally biased region" description="Basic and acidic residues" evidence="3">
    <location>
        <begin position="285"/>
        <end position="298"/>
    </location>
</feature>
<dbReference type="AlphaFoldDB" id="M9MDZ7"/>
<dbReference type="EMBL" id="DF196779">
    <property type="protein sequence ID" value="GAC74878.1"/>
    <property type="molecule type" value="Genomic_DNA"/>
</dbReference>
<dbReference type="InterPro" id="IPR011993">
    <property type="entry name" value="PH-like_dom_sf"/>
</dbReference>
<dbReference type="STRING" id="1151754.M9MDZ7"/>